<keyword evidence="2" id="KW-0285">Flavoprotein</keyword>
<keyword evidence="3" id="KW-0288">FMN</keyword>
<dbReference type="InterPro" id="IPR001199">
    <property type="entry name" value="Cyt_B5-like_heme/steroid-bd"/>
</dbReference>
<dbReference type="SUPFAM" id="SSF63380">
    <property type="entry name" value="Riboflavin synthase domain-like"/>
    <property type="match status" value="1"/>
</dbReference>
<evidence type="ECO:0000259" key="8">
    <source>
        <dbReference type="PROSITE" id="PS51384"/>
    </source>
</evidence>
<dbReference type="GO" id="GO:0010181">
    <property type="term" value="F:FMN binding"/>
    <property type="evidence" value="ECO:0007669"/>
    <property type="project" value="TreeGrafter"/>
</dbReference>
<feature type="domain" description="FAD-binding FR-type" evidence="8">
    <location>
        <begin position="402"/>
        <end position="641"/>
    </location>
</feature>
<dbReference type="InterPro" id="IPR037217">
    <property type="entry name" value="Trp/Indoleamine_2_3_dOase-like"/>
</dbReference>
<dbReference type="GO" id="GO:0020037">
    <property type="term" value="F:heme binding"/>
    <property type="evidence" value="ECO:0007669"/>
    <property type="project" value="InterPro"/>
</dbReference>
<dbReference type="Pfam" id="PF01231">
    <property type="entry name" value="IDO"/>
    <property type="match status" value="1"/>
</dbReference>
<dbReference type="RefSeq" id="WP_118926216.1">
    <property type="nucleotide sequence ID" value="NZ_QXGH01000019.1"/>
</dbReference>
<evidence type="ECO:0000313" key="10">
    <source>
        <dbReference type="Proteomes" id="UP000283644"/>
    </source>
</evidence>
<proteinExistence type="predicted"/>
<dbReference type="AlphaFoldDB" id="A0A417Y0C7"/>
<protein>
    <recommendedName>
        <fullName evidence="11">Cytochrome b5 heme-binding domain-containing protein</fullName>
    </recommendedName>
</protein>
<dbReference type="PROSITE" id="PS51384">
    <property type="entry name" value="FAD_FR"/>
    <property type="match status" value="1"/>
</dbReference>
<dbReference type="InterPro" id="IPR000898">
    <property type="entry name" value="Indolamine_dOase"/>
</dbReference>
<evidence type="ECO:0000256" key="2">
    <source>
        <dbReference type="ARBA" id="ARBA00022630"/>
    </source>
</evidence>
<dbReference type="GO" id="GO:0019344">
    <property type="term" value="P:cysteine biosynthetic process"/>
    <property type="evidence" value="ECO:0007669"/>
    <property type="project" value="UniProtKB-KW"/>
</dbReference>
<dbReference type="SUPFAM" id="SSF52343">
    <property type="entry name" value="Ferredoxin reductase-like, C-terminal NADP-linked domain"/>
    <property type="match status" value="1"/>
</dbReference>
<evidence type="ECO:0000259" key="7">
    <source>
        <dbReference type="PROSITE" id="PS50255"/>
    </source>
</evidence>
<name>A0A417Y0C7_9ACTN</name>
<comment type="cofactor">
    <cofactor evidence="1">
        <name>FMN</name>
        <dbReference type="ChEBI" id="CHEBI:58210"/>
    </cofactor>
</comment>
<keyword evidence="10" id="KW-1185">Reference proteome</keyword>
<dbReference type="GO" id="GO:0019441">
    <property type="term" value="P:L-tryptophan catabolic process to kynurenine"/>
    <property type="evidence" value="ECO:0007669"/>
    <property type="project" value="InterPro"/>
</dbReference>
<evidence type="ECO:0000256" key="5">
    <source>
        <dbReference type="ARBA" id="ARBA00023004"/>
    </source>
</evidence>
<dbReference type="SUPFAM" id="SSF140959">
    <property type="entry name" value="Indolic compounds 2,3-dioxygenase-like"/>
    <property type="match status" value="1"/>
</dbReference>
<dbReference type="Gene3D" id="3.10.120.10">
    <property type="entry name" value="Cytochrome b5-like heme/steroid binding domain"/>
    <property type="match status" value="1"/>
</dbReference>
<feature type="domain" description="Cytochrome b5 heme-binding" evidence="7">
    <location>
        <begin position="809"/>
        <end position="888"/>
    </location>
</feature>
<evidence type="ECO:0000313" key="9">
    <source>
        <dbReference type="EMBL" id="RHW26110.1"/>
    </source>
</evidence>
<dbReference type="InterPro" id="IPR017938">
    <property type="entry name" value="Riboflavin_synthase-like_b-brl"/>
</dbReference>
<dbReference type="Pfam" id="PF00175">
    <property type="entry name" value="NAD_binding_1"/>
    <property type="match status" value="1"/>
</dbReference>
<dbReference type="SUPFAM" id="SSF55856">
    <property type="entry name" value="Cytochrome b5-like heme/steroid binding domain"/>
    <property type="match status" value="1"/>
</dbReference>
<evidence type="ECO:0000256" key="1">
    <source>
        <dbReference type="ARBA" id="ARBA00001917"/>
    </source>
</evidence>
<sequence length="1124" mass="122860">MSLVPSRQVLREIEGEAKEHLGAVSSASGFLSVRAPRSQLPPSHRAWDEAADQLPEMWRDLTARPVLADLPLLSAEPEDLPDADLWRASVVLASLAYSYVRCDLDDLHAHAPLQVPECIAAPWRRVSERMGRSAPHVAYDDLITHNYRLIDPDAEDPVRLENLRLLVPLLGNDTERAFLGVNIEIQAKLAPVVEATVRAQEAVAERDPDALVEHLITILDSVRRATDVAFPKIDPNPHAGIYADPAIWAKLTAPTGIPIVDGVPGVSGAGSTGFQLVDTFLGRTRFDSPLGAEARKARSWFAPNCRRFLDAIEETSVRRFVDESGDHELAGLFQSVLEAYAGDRGYLGVHRRKVYGFIEVAFKVGRPSTASGITGTFVDRTWHETDSHLGEARAERYLEFFSHAQVARLAGRTPAAGERIQTIELDVTGTGVVFRPGDRCAVLPEQTDELVQSTLASLRATADRQVPLTSRWRAALHRRFGSETPATLPLVDVLRYAQLRPLGRHVAKHLQRLSGSSALAEMLEAREEDQFEFRDAVELAAASGYDVTRLWRAELWQDEAIARFVPPAAARMYSVSTPPDREPFASELRLTVGSLEFASPGPDGHDQPRRGAGSTFLVRSAAPGALVTIQVVRPLRFALPDDPARPIVMFAGGTGIAPFWGFVKARAADPRSGPTWLFCAARTRAELPYFAELDAFAKDGALELRTAFSREEVDGTPPRRVDAALREPETAAALRGFLNGDPGSAGAALFYVCGQAAFAATVLDALREVAAEDGGDGRPAVRRLVGEGRLMTDLFTTFTPRSAPGVAGSGVYEASDLVLHNDAEHGWWMAINGAIYDMTEFRQLHPGGFRIIDDNAGLDATSEYEAVLHHEDPEIEATLAMYKAGFLRRLDFRRAWGIALVAGKIRYIPLVDAYKAWIRHLYLVVEQQNGIRNDAGVLDYALTSVERPEELTPLKLMLAADLQGRMLSRYLPGLVGDGLRELWALACGLFDPDADATELPRRLADLARGEPGTRAEAATQRLCDAVRTRSIDAAAAGAVLRDLHAANDALHNGIKLLLRDGLMVFEKHESQTIEHGAEPVLACLRAVPDVVAAFYEQVADAIDGYLPPTDREGLEHGRDTAALR</sequence>
<dbReference type="Gene3D" id="1.20.58.480">
    <property type="match status" value="1"/>
</dbReference>
<dbReference type="PROSITE" id="PS50255">
    <property type="entry name" value="CYTOCHROME_B5_2"/>
    <property type="match status" value="1"/>
</dbReference>
<keyword evidence="4" id="KW-0479">Metal-binding</keyword>
<organism evidence="9 10">
    <name type="scientific">Nocardioides immobilis</name>
    <dbReference type="NCBI Taxonomy" id="2049295"/>
    <lineage>
        <taxon>Bacteria</taxon>
        <taxon>Bacillati</taxon>
        <taxon>Actinomycetota</taxon>
        <taxon>Actinomycetes</taxon>
        <taxon>Propionibacteriales</taxon>
        <taxon>Nocardioidaceae</taxon>
        <taxon>Nocardioides</taxon>
    </lineage>
</organism>
<dbReference type="InterPro" id="IPR036400">
    <property type="entry name" value="Cyt_B5-like_heme/steroid_sf"/>
</dbReference>
<dbReference type="OrthoDB" id="8173637at2"/>
<dbReference type="GO" id="GO:0050660">
    <property type="term" value="F:flavin adenine dinucleotide binding"/>
    <property type="evidence" value="ECO:0007669"/>
    <property type="project" value="TreeGrafter"/>
</dbReference>
<keyword evidence="6" id="KW-0028">Amino-acid biosynthesis</keyword>
<gene>
    <name evidence="9" type="ORF">D0Z08_15820</name>
</gene>
<dbReference type="PRINTS" id="PR00371">
    <property type="entry name" value="FPNCR"/>
</dbReference>
<dbReference type="EMBL" id="QXGH01000019">
    <property type="protein sequence ID" value="RHW26110.1"/>
    <property type="molecule type" value="Genomic_DNA"/>
</dbReference>
<dbReference type="Gene3D" id="2.40.30.10">
    <property type="entry name" value="Translation factors"/>
    <property type="match status" value="1"/>
</dbReference>
<evidence type="ECO:0000256" key="6">
    <source>
        <dbReference type="ARBA" id="ARBA00023192"/>
    </source>
</evidence>
<evidence type="ECO:0000256" key="4">
    <source>
        <dbReference type="ARBA" id="ARBA00022723"/>
    </source>
</evidence>
<reference evidence="9 10" key="1">
    <citation type="submission" date="2018-09" db="EMBL/GenBank/DDBJ databases">
        <title>Genome sequencing of Nocardioides immobilis CCTCC AB 2017083 for comparison to Nocardioides silvaticus.</title>
        <authorList>
            <person name="Li C."/>
            <person name="Wang G."/>
        </authorList>
    </citation>
    <scope>NUCLEOTIDE SEQUENCE [LARGE SCALE GENOMIC DNA]</scope>
    <source>
        <strain evidence="9 10">CCTCC AB 2017083</strain>
    </source>
</reference>
<dbReference type="PANTHER" id="PTHR19384:SF128">
    <property type="entry name" value="NADPH OXIDOREDUCTASE A"/>
    <property type="match status" value="1"/>
</dbReference>
<dbReference type="SMART" id="SM01117">
    <property type="entry name" value="Cyt-b5"/>
    <property type="match status" value="1"/>
</dbReference>
<dbReference type="Gene3D" id="1.20.990.10">
    <property type="entry name" value="NADPH-cytochrome p450 Reductase, Chain A, domain 3"/>
    <property type="match status" value="1"/>
</dbReference>
<dbReference type="InterPro" id="IPR001709">
    <property type="entry name" value="Flavoprot_Pyr_Nucl_cyt_Rdtase"/>
</dbReference>
<dbReference type="PANTHER" id="PTHR19384">
    <property type="entry name" value="NITRIC OXIDE SYNTHASE-RELATED"/>
    <property type="match status" value="1"/>
</dbReference>
<dbReference type="Gene3D" id="3.40.50.80">
    <property type="entry name" value="Nucleotide-binding domain of ferredoxin-NADP reductase (FNR) module"/>
    <property type="match status" value="1"/>
</dbReference>
<dbReference type="InterPro" id="IPR017927">
    <property type="entry name" value="FAD-bd_FR_type"/>
</dbReference>
<comment type="caution">
    <text evidence="9">The sequence shown here is derived from an EMBL/GenBank/DDBJ whole genome shotgun (WGS) entry which is preliminary data.</text>
</comment>
<dbReference type="InterPro" id="IPR001433">
    <property type="entry name" value="OxRdtase_FAD/NAD-bd"/>
</dbReference>
<dbReference type="Pfam" id="PF00173">
    <property type="entry name" value="Cyt-b5"/>
    <property type="match status" value="1"/>
</dbReference>
<dbReference type="GO" id="GO:0046872">
    <property type="term" value="F:metal ion binding"/>
    <property type="evidence" value="ECO:0007669"/>
    <property type="project" value="UniProtKB-KW"/>
</dbReference>
<evidence type="ECO:0008006" key="11">
    <source>
        <dbReference type="Google" id="ProtNLM"/>
    </source>
</evidence>
<keyword evidence="5" id="KW-0408">Iron</keyword>
<accession>A0A417Y0C7</accession>
<dbReference type="GO" id="GO:0005829">
    <property type="term" value="C:cytosol"/>
    <property type="evidence" value="ECO:0007669"/>
    <property type="project" value="TreeGrafter"/>
</dbReference>
<dbReference type="GO" id="GO:0016491">
    <property type="term" value="F:oxidoreductase activity"/>
    <property type="evidence" value="ECO:0007669"/>
    <property type="project" value="InterPro"/>
</dbReference>
<dbReference type="Proteomes" id="UP000283644">
    <property type="component" value="Unassembled WGS sequence"/>
</dbReference>
<evidence type="ECO:0000256" key="3">
    <source>
        <dbReference type="ARBA" id="ARBA00022643"/>
    </source>
</evidence>
<dbReference type="InterPro" id="IPR039261">
    <property type="entry name" value="FNR_nucleotide-bd"/>
</dbReference>
<keyword evidence="6" id="KW-0198">Cysteine biosynthesis</keyword>
<dbReference type="InterPro" id="IPR023173">
    <property type="entry name" value="NADPH_Cyt_P450_Rdtase_alpha"/>
</dbReference>